<reference evidence="2 3" key="1">
    <citation type="journal article" date="2010" name="Nature">
        <title>Genome sequence of the palaeopolyploid soybean.</title>
        <authorList>
            <person name="Schmutz J."/>
            <person name="Cannon S.B."/>
            <person name="Schlueter J."/>
            <person name="Ma J."/>
            <person name="Mitros T."/>
            <person name="Nelson W."/>
            <person name="Hyten D.L."/>
            <person name="Song Q."/>
            <person name="Thelen J.J."/>
            <person name="Cheng J."/>
            <person name="Xu D."/>
            <person name="Hellsten U."/>
            <person name="May G.D."/>
            <person name="Yu Y."/>
            <person name="Sakurai T."/>
            <person name="Umezawa T."/>
            <person name="Bhattacharyya M.K."/>
            <person name="Sandhu D."/>
            <person name="Valliyodan B."/>
            <person name="Lindquist E."/>
            <person name="Peto M."/>
            <person name="Grant D."/>
            <person name="Shu S."/>
            <person name="Goodstein D."/>
            <person name="Barry K."/>
            <person name="Futrell-Griggs M."/>
            <person name="Abernathy B."/>
            <person name="Du J."/>
            <person name="Tian Z."/>
            <person name="Zhu L."/>
            <person name="Gill N."/>
            <person name="Joshi T."/>
            <person name="Libault M."/>
            <person name="Sethuraman A."/>
            <person name="Zhang X.-C."/>
            <person name="Shinozaki K."/>
            <person name="Nguyen H.T."/>
            <person name="Wing R.A."/>
            <person name="Cregan P."/>
            <person name="Specht J."/>
            <person name="Grimwood J."/>
            <person name="Rokhsar D."/>
            <person name="Stacey G."/>
            <person name="Shoemaker R.C."/>
            <person name="Jackson S.A."/>
        </authorList>
    </citation>
    <scope>NUCLEOTIDE SEQUENCE</scope>
    <source>
        <strain evidence="3">cv. Williams 82</strain>
        <tissue evidence="2">Callus</tissue>
    </source>
</reference>
<evidence type="ECO:0000256" key="1">
    <source>
        <dbReference type="SAM" id="Phobius"/>
    </source>
</evidence>
<reference evidence="3" key="2">
    <citation type="submission" date="2018-02" db="UniProtKB">
        <authorList>
            <consortium name="EnsemblPlants"/>
        </authorList>
    </citation>
    <scope>IDENTIFICATION</scope>
    <source>
        <strain evidence="3">Williams 82</strain>
    </source>
</reference>
<dbReference type="Proteomes" id="UP000008827">
    <property type="component" value="Chromosome 7"/>
</dbReference>
<evidence type="ECO:0000313" key="4">
    <source>
        <dbReference type="Proteomes" id="UP000008827"/>
    </source>
</evidence>
<feature type="transmembrane region" description="Helical" evidence="1">
    <location>
        <begin position="111"/>
        <end position="129"/>
    </location>
</feature>
<protein>
    <submittedName>
        <fullName evidence="2 3">Uncharacterized protein</fullName>
    </submittedName>
</protein>
<keyword evidence="4" id="KW-1185">Reference proteome</keyword>
<keyword evidence="1" id="KW-1133">Transmembrane helix</keyword>
<dbReference type="Gramene" id="KRH49509">
    <property type="protein sequence ID" value="KRH49509"/>
    <property type="gene ID" value="GLYMA_07G160100"/>
</dbReference>
<keyword evidence="1" id="KW-0812">Transmembrane</keyword>
<accession>A0A0R0JAP2</accession>
<name>A0A0R0JAP2_SOYBN</name>
<gene>
    <name evidence="2" type="ORF">GLYMA_07G160100</name>
</gene>
<sequence length="161" mass="17929">MKNMGTQRILVSDHTNGYQYSTEEVDSIVIDMDSFSSGINKDITKANFRIITSETLIKVTKTLDLRSCTAEKSVVVTVGSTHHSTNTQVHHHITIIASNMSTTTTLKESKYVASKICVLSFFFLVFRAGNKMMMRMVHLPVKAPQGSENSILLKALECLLE</sequence>
<dbReference type="InParanoid" id="A0A0R0JAP2"/>
<evidence type="ECO:0000313" key="3">
    <source>
        <dbReference type="EnsemblPlants" id="KRH49509"/>
    </source>
</evidence>
<dbReference type="EMBL" id="CM000840">
    <property type="protein sequence ID" value="KRH49509.1"/>
    <property type="molecule type" value="Genomic_DNA"/>
</dbReference>
<organism evidence="2">
    <name type="scientific">Glycine max</name>
    <name type="common">Soybean</name>
    <name type="synonym">Glycine hispida</name>
    <dbReference type="NCBI Taxonomy" id="3847"/>
    <lineage>
        <taxon>Eukaryota</taxon>
        <taxon>Viridiplantae</taxon>
        <taxon>Streptophyta</taxon>
        <taxon>Embryophyta</taxon>
        <taxon>Tracheophyta</taxon>
        <taxon>Spermatophyta</taxon>
        <taxon>Magnoliopsida</taxon>
        <taxon>eudicotyledons</taxon>
        <taxon>Gunneridae</taxon>
        <taxon>Pentapetalae</taxon>
        <taxon>rosids</taxon>
        <taxon>fabids</taxon>
        <taxon>Fabales</taxon>
        <taxon>Fabaceae</taxon>
        <taxon>Papilionoideae</taxon>
        <taxon>50 kb inversion clade</taxon>
        <taxon>NPAAA clade</taxon>
        <taxon>indigoferoid/millettioid clade</taxon>
        <taxon>Phaseoleae</taxon>
        <taxon>Glycine</taxon>
        <taxon>Glycine subgen. Soja</taxon>
    </lineage>
</organism>
<proteinExistence type="predicted"/>
<evidence type="ECO:0000313" key="2">
    <source>
        <dbReference type="EMBL" id="KRH49509.1"/>
    </source>
</evidence>
<reference evidence="2" key="3">
    <citation type="submission" date="2018-07" db="EMBL/GenBank/DDBJ databases">
        <title>WGS assembly of Glycine max.</title>
        <authorList>
            <person name="Schmutz J."/>
            <person name="Cannon S."/>
            <person name="Schlueter J."/>
            <person name="Ma J."/>
            <person name="Mitros T."/>
            <person name="Nelson W."/>
            <person name="Hyten D."/>
            <person name="Song Q."/>
            <person name="Thelen J."/>
            <person name="Cheng J."/>
            <person name="Xu D."/>
            <person name="Hellsten U."/>
            <person name="May G."/>
            <person name="Yu Y."/>
            <person name="Sakurai T."/>
            <person name="Umezawa T."/>
            <person name="Bhattacharyya M."/>
            <person name="Sandhu D."/>
            <person name="Valliyodan B."/>
            <person name="Lindquist E."/>
            <person name="Peto M."/>
            <person name="Grant D."/>
            <person name="Shu S."/>
            <person name="Goodstein D."/>
            <person name="Barry K."/>
            <person name="Futrell-Griggs M."/>
            <person name="Abernathy B."/>
            <person name="Du J."/>
            <person name="Tian Z."/>
            <person name="Zhu L."/>
            <person name="Gill N."/>
            <person name="Joshi T."/>
            <person name="Libault M."/>
            <person name="Sethuraman A."/>
            <person name="Zhang X."/>
            <person name="Shinozaki K."/>
            <person name="Nguyen H."/>
            <person name="Wing R."/>
            <person name="Cregan P."/>
            <person name="Specht J."/>
            <person name="Grimwood J."/>
            <person name="Rokhsar D."/>
            <person name="Stacey G."/>
            <person name="Shoemaker R."/>
            <person name="Jackson S."/>
        </authorList>
    </citation>
    <scope>NUCLEOTIDE SEQUENCE</scope>
    <source>
        <tissue evidence="2">Callus</tissue>
    </source>
</reference>
<dbReference type="AlphaFoldDB" id="A0A0R0JAP2"/>
<keyword evidence="1" id="KW-0472">Membrane</keyword>
<dbReference type="EnsemblPlants" id="KRH49509">
    <property type="protein sequence ID" value="KRH49509"/>
    <property type="gene ID" value="GLYMA_07G160100"/>
</dbReference>